<gene>
    <name evidence="5" type="ORF">FA09DRAFT_330238</name>
</gene>
<dbReference type="GO" id="GO:0005739">
    <property type="term" value="C:mitochondrion"/>
    <property type="evidence" value="ECO:0007669"/>
    <property type="project" value="TreeGrafter"/>
</dbReference>
<keyword evidence="6" id="KW-1185">Reference proteome</keyword>
<dbReference type="PANTHER" id="PTHR20982">
    <property type="entry name" value="RIBOSOME RECYCLING FACTOR"/>
    <property type="match status" value="1"/>
</dbReference>
<dbReference type="AlphaFoldDB" id="A0A316Z954"/>
<protein>
    <submittedName>
        <fullName evidence="5">Ribosome recycling factor</fullName>
    </submittedName>
</protein>
<dbReference type="Gene3D" id="3.30.1360.40">
    <property type="match status" value="1"/>
</dbReference>
<dbReference type="InterPro" id="IPR002661">
    <property type="entry name" value="Ribosome_recyc_fac"/>
</dbReference>
<dbReference type="Pfam" id="PF01765">
    <property type="entry name" value="RRF"/>
    <property type="match status" value="1"/>
</dbReference>
<dbReference type="GO" id="GO:0043023">
    <property type="term" value="F:ribosomal large subunit binding"/>
    <property type="evidence" value="ECO:0007669"/>
    <property type="project" value="TreeGrafter"/>
</dbReference>
<dbReference type="EMBL" id="KZ819294">
    <property type="protein sequence ID" value="PWN97554.1"/>
    <property type="molecule type" value="Genomic_DNA"/>
</dbReference>
<dbReference type="InterPro" id="IPR023584">
    <property type="entry name" value="Ribosome_recyc_fac_dom"/>
</dbReference>
<name>A0A316Z954_9BASI</name>
<dbReference type="InterPro" id="IPR036191">
    <property type="entry name" value="RRF_sf"/>
</dbReference>
<keyword evidence="2" id="KW-0648">Protein biosynthesis</keyword>
<evidence type="ECO:0000256" key="3">
    <source>
        <dbReference type="ARBA" id="ARBA00024909"/>
    </source>
</evidence>
<dbReference type="Proteomes" id="UP000245946">
    <property type="component" value="Unassembled WGS sequence"/>
</dbReference>
<evidence type="ECO:0000313" key="6">
    <source>
        <dbReference type="Proteomes" id="UP000245946"/>
    </source>
</evidence>
<organism evidence="5 6">
    <name type="scientific">Tilletiopsis washingtonensis</name>
    <dbReference type="NCBI Taxonomy" id="58919"/>
    <lineage>
        <taxon>Eukaryota</taxon>
        <taxon>Fungi</taxon>
        <taxon>Dikarya</taxon>
        <taxon>Basidiomycota</taxon>
        <taxon>Ustilaginomycotina</taxon>
        <taxon>Exobasidiomycetes</taxon>
        <taxon>Entylomatales</taxon>
        <taxon>Entylomatales incertae sedis</taxon>
        <taxon>Tilletiopsis</taxon>
    </lineage>
</organism>
<accession>A0A316Z954</accession>
<evidence type="ECO:0000256" key="1">
    <source>
        <dbReference type="ARBA" id="ARBA00005912"/>
    </source>
</evidence>
<proteinExistence type="inferred from homology"/>
<dbReference type="PANTHER" id="PTHR20982:SF3">
    <property type="entry name" value="MITOCHONDRIAL RIBOSOME RECYCLING FACTOR PSEUDO 1"/>
    <property type="match status" value="1"/>
</dbReference>
<evidence type="ECO:0000313" key="5">
    <source>
        <dbReference type="EMBL" id="PWN97554.1"/>
    </source>
</evidence>
<feature type="domain" description="Ribosome recycling factor" evidence="4">
    <location>
        <begin position="65"/>
        <end position="219"/>
    </location>
</feature>
<dbReference type="GeneID" id="37270067"/>
<dbReference type="SUPFAM" id="SSF55194">
    <property type="entry name" value="Ribosome recycling factor, RRF"/>
    <property type="match status" value="1"/>
</dbReference>
<reference evidence="5 6" key="1">
    <citation type="journal article" date="2018" name="Mol. Biol. Evol.">
        <title>Broad Genomic Sampling Reveals a Smut Pathogenic Ancestry of the Fungal Clade Ustilaginomycotina.</title>
        <authorList>
            <person name="Kijpornyongpan T."/>
            <person name="Mondo S.J."/>
            <person name="Barry K."/>
            <person name="Sandor L."/>
            <person name="Lee J."/>
            <person name="Lipzen A."/>
            <person name="Pangilinan J."/>
            <person name="LaButti K."/>
            <person name="Hainaut M."/>
            <person name="Henrissat B."/>
            <person name="Grigoriev I.V."/>
            <person name="Spatafora J.W."/>
            <person name="Aime M.C."/>
        </authorList>
    </citation>
    <scope>NUCLEOTIDE SEQUENCE [LARGE SCALE GENOMIC DNA]</scope>
    <source>
        <strain evidence="5 6">MCA 4186</strain>
    </source>
</reference>
<evidence type="ECO:0000259" key="4">
    <source>
        <dbReference type="Pfam" id="PF01765"/>
    </source>
</evidence>
<dbReference type="GO" id="GO:0006412">
    <property type="term" value="P:translation"/>
    <property type="evidence" value="ECO:0007669"/>
    <property type="project" value="UniProtKB-KW"/>
</dbReference>
<comment type="function">
    <text evidence="3">Necessary for protein synthesis in mitochondria. Functions as a ribosome recycling factor in mitochondria.</text>
</comment>
<dbReference type="Gene3D" id="1.10.132.20">
    <property type="entry name" value="Ribosome-recycling factor"/>
    <property type="match status" value="1"/>
</dbReference>
<sequence length="223" mass="24192">MSQVAQCCTRALISRCLRHVARGASRAELDCCPSARSAGRAGHCRASLGAEDCSEADFVPLNLSFSTALLDSVRVQTDAKDKTLYALRDVASVGVREGALLVTCFEAEMTKAVERAIYVADLGLTPQATNEEGVLRVAVPRPTAETRANLQKDVARLCENARVAVRTARHTAQKQIKSDEKRKIVGTAEGAKDLKKVEEETKKRTAEIDAFFEATKKKIEQGA</sequence>
<comment type="similarity">
    <text evidence="1">Belongs to the RRF family.</text>
</comment>
<evidence type="ECO:0000256" key="2">
    <source>
        <dbReference type="ARBA" id="ARBA00022917"/>
    </source>
</evidence>
<dbReference type="STRING" id="58919.A0A316Z954"/>
<dbReference type="OrthoDB" id="407355at2759"/>
<dbReference type="RefSeq" id="XP_025597833.1">
    <property type="nucleotide sequence ID" value="XM_025742523.1"/>
</dbReference>